<evidence type="ECO:0000256" key="1">
    <source>
        <dbReference type="SAM" id="MobiDB-lite"/>
    </source>
</evidence>
<organism evidence="2 3">
    <name type="scientific">Ignelater luminosus</name>
    <name type="common">Cucubano</name>
    <name type="synonym">Pyrophorus luminosus</name>
    <dbReference type="NCBI Taxonomy" id="2038154"/>
    <lineage>
        <taxon>Eukaryota</taxon>
        <taxon>Metazoa</taxon>
        <taxon>Ecdysozoa</taxon>
        <taxon>Arthropoda</taxon>
        <taxon>Hexapoda</taxon>
        <taxon>Insecta</taxon>
        <taxon>Pterygota</taxon>
        <taxon>Neoptera</taxon>
        <taxon>Endopterygota</taxon>
        <taxon>Coleoptera</taxon>
        <taxon>Polyphaga</taxon>
        <taxon>Elateriformia</taxon>
        <taxon>Elateroidea</taxon>
        <taxon>Elateridae</taxon>
        <taxon>Agrypninae</taxon>
        <taxon>Pyrophorini</taxon>
        <taxon>Ignelater</taxon>
    </lineage>
</organism>
<gene>
    <name evidence="2" type="ORF">ILUMI_19325</name>
</gene>
<name>A0A8K0CLX4_IGNLU</name>
<evidence type="ECO:0000313" key="3">
    <source>
        <dbReference type="Proteomes" id="UP000801492"/>
    </source>
</evidence>
<dbReference type="Proteomes" id="UP000801492">
    <property type="component" value="Unassembled WGS sequence"/>
</dbReference>
<sequence length="226" mass="25822">MPLNTTKEKFLRNSKNKNRFINLLCKKIAENNIEWSQAESDADRLIVQSALDCSFLDVVVAEDIDVLVLLMALALDDKEMCFLKPLKTNALQRDYSTTTMLMKYPNITKNHLFFIHTFTGCDTTSAFYNKGKNNFIKIFNNDQKLRTAAETFMVEEQSEEVLLNEGINCILTIYGAKTVKNLNEFRYKRFIALASKNKSVQLNSLPPTEDAAKQHTKRVASSAMEK</sequence>
<protein>
    <submittedName>
        <fullName evidence="2">Uncharacterized protein</fullName>
    </submittedName>
</protein>
<feature type="region of interest" description="Disordered" evidence="1">
    <location>
        <begin position="204"/>
        <end position="226"/>
    </location>
</feature>
<evidence type="ECO:0000313" key="2">
    <source>
        <dbReference type="EMBL" id="KAF2886848.1"/>
    </source>
</evidence>
<dbReference type="EMBL" id="VTPC01086174">
    <property type="protein sequence ID" value="KAF2886848.1"/>
    <property type="molecule type" value="Genomic_DNA"/>
</dbReference>
<dbReference type="OrthoDB" id="6781249at2759"/>
<reference evidence="2" key="1">
    <citation type="submission" date="2019-08" db="EMBL/GenBank/DDBJ databases">
        <title>The genome of the North American firefly Photinus pyralis.</title>
        <authorList>
            <consortium name="Photinus pyralis genome working group"/>
            <person name="Fallon T.R."/>
            <person name="Sander Lower S.E."/>
            <person name="Weng J.-K."/>
        </authorList>
    </citation>
    <scope>NUCLEOTIDE SEQUENCE</scope>
    <source>
        <strain evidence="2">TRF0915ILg1</strain>
        <tissue evidence="2">Whole body</tissue>
    </source>
</reference>
<accession>A0A8K0CLX4</accession>
<comment type="caution">
    <text evidence="2">The sequence shown here is derived from an EMBL/GenBank/DDBJ whole genome shotgun (WGS) entry which is preliminary data.</text>
</comment>
<keyword evidence="3" id="KW-1185">Reference proteome</keyword>
<proteinExistence type="predicted"/>
<dbReference type="AlphaFoldDB" id="A0A8K0CLX4"/>